<dbReference type="AlphaFoldDB" id="A0A3S1CUK8"/>
<comment type="similarity">
    <text evidence="1">Belongs to the glycosyltransferase 2 family.</text>
</comment>
<keyword evidence="2" id="KW-0328">Glycosyltransferase</keyword>
<protein>
    <recommendedName>
        <fullName evidence="5">Glycosyltransferase 2-like domain-containing protein</fullName>
    </recommendedName>
</protein>
<gene>
    <name evidence="6" type="ORF">DSM106972_081410</name>
</gene>
<dbReference type="Proteomes" id="UP000271624">
    <property type="component" value="Unassembled WGS sequence"/>
</dbReference>
<evidence type="ECO:0000256" key="3">
    <source>
        <dbReference type="ARBA" id="ARBA00022679"/>
    </source>
</evidence>
<accession>A0A3S1CUK8</accession>
<dbReference type="SUPFAM" id="SSF53448">
    <property type="entry name" value="Nucleotide-diphospho-sugar transferases"/>
    <property type="match status" value="1"/>
</dbReference>
<dbReference type="InterPro" id="IPR001173">
    <property type="entry name" value="Glyco_trans_2-like"/>
</dbReference>
<evidence type="ECO:0000313" key="7">
    <source>
        <dbReference type="Proteomes" id="UP000271624"/>
    </source>
</evidence>
<evidence type="ECO:0000313" key="6">
    <source>
        <dbReference type="EMBL" id="RUS98512.1"/>
    </source>
</evidence>
<reference evidence="6" key="2">
    <citation type="journal article" date="2019" name="Genome Biol. Evol.">
        <title>Day and night: Metabolic profiles and evolutionary relationships of six axenic non-marine cyanobacteria.</title>
        <authorList>
            <person name="Will S.E."/>
            <person name="Henke P."/>
            <person name="Boedeker C."/>
            <person name="Huang S."/>
            <person name="Brinkmann H."/>
            <person name="Rohde M."/>
            <person name="Jarek M."/>
            <person name="Friedl T."/>
            <person name="Seufert S."/>
            <person name="Schumacher M."/>
            <person name="Overmann J."/>
            <person name="Neumann-Schaal M."/>
            <person name="Petersen J."/>
        </authorList>
    </citation>
    <scope>NUCLEOTIDE SEQUENCE [LARGE SCALE GENOMIC DNA]</scope>
    <source>
        <strain evidence="6">PCC 7102</strain>
    </source>
</reference>
<dbReference type="PANTHER" id="PTHR43630:SF1">
    <property type="entry name" value="POLY-BETA-1,6-N-ACETYL-D-GLUCOSAMINE SYNTHASE"/>
    <property type="match status" value="1"/>
</dbReference>
<keyword evidence="4" id="KW-0472">Membrane</keyword>
<dbReference type="Pfam" id="PF00535">
    <property type="entry name" value="Glycos_transf_2"/>
    <property type="match status" value="1"/>
</dbReference>
<keyword evidence="4" id="KW-0812">Transmembrane</keyword>
<dbReference type="PANTHER" id="PTHR43630">
    <property type="entry name" value="POLY-BETA-1,6-N-ACETYL-D-GLUCOSAMINE SYNTHASE"/>
    <property type="match status" value="1"/>
</dbReference>
<keyword evidence="3" id="KW-0808">Transferase</keyword>
<proteinExistence type="inferred from homology"/>
<dbReference type="RefSeq" id="WP_127086186.1">
    <property type="nucleotide sequence ID" value="NZ_RSCL01000029.1"/>
</dbReference>
<dbReference type="Gene3D" id="3.90.550.10">
    <property type="entry name" value="Spore Coat Polysaccharide Biosynthesis Protein SpsA, Chain A"/>
    <property type="match status" value="1"/>
</dbReference>
<dbReference type="OrthoDB" id="396512at2"/>
<sequence length="376" mass="42743">MNYNPSVTIAIPAYNEASNIEHLIRGFLKTSYPNLVEIFIADGGSTDCTQDIVKRISQEDSRVKLLQNTFKIQSAGLNLMLQQCSGEIFLRADAHSDYAPDYIEKCVEALLKSKALNVGGAQRFAAKTSFQAGVALASKSFLGNGGAKYRNPNYNGYADTVYLGCFWRSILLDISGYNQRATHNEDAELNLRLSKFVFDNQITNQDAELNQRLLNESLNAVYISSDIYVWYYPRKNWQSLFIQYFKYGRGRYLTSIKHKNRFQLRGKLPFLGISSIIILLLLDLIFPGLHLPFIELAPSTLILPFIESFRVAKKFNKTFISEIWRGNQKQVPSFICRWFFCAITLLTMPTAHFAGFAYQMFQSESSEIILDIPSAI</sequence>
<evidence type="ECO:0000256" key="2">
    <source>
        <dbReference type="ARBA" id="ARBA00022676"/>
    </source>
</evidence>
<feature type="transmembrane region" description="Helical" evidence="4">
    <location>
        <begin position="268"/>
        <end position="290"/>
    </location>
</feature>
<dbReference type="GO" id="GO:0016757">
    <property type="term" value="F:glycosyltransferase activity"/>
    <property type="evidence" value="ECO:0007669"/>
    <property type="project" value="UniProtKB-KW"/>
</dbReference>
<keyword evidence="7" id="KW-1185">Reference proteome</keyword>
<evidence type="ECO:0000256" key="1">
    <source>
        <dbReference type="ARBA" id="ARBA00006739"/>
    </source>
</evidence>
<feature type="domain" description="Glycosyltransferase 2-like" evidence="5">
    <location>
        <begin position="8"/>
        <end position="128"/>
    </location>
</feature>
<evidence type="ECO:0000259" key="5">
    <source>
        <dbReference type="Pfam" id="PF00535"/>
    </source>
</evidence>
<feature type="transmembrane region" description="Helical" evidence="4">
    <location>
        <begin position="334"/>
        <end position="358"/>
    </location>
</feature>
<dbReference type="InterPro" id="IPR029044">
    <property type="entry name" value="Nucleotide-diphossugar_trans"/>
</dbReference>
<organism evidence="6 7">
    <name type="scientific">Dulcicalothrix desertica PCC 7102</name>
    <dbReference type="NCBI Taxonomy" id="232991"/>
    <lineage>
        <taxon>Bacteria</taxon>
        <taxon>Bacillati</taxon>
        <taxon>Cyanobacteriota</taxon>
        <taxon>Cyanophyceae</taxon>
        <taxon>Nostocales</taxon>
        <taxon>Calotrichaceae</taxon>
        <taxon>Dulcicalothrix</taxon>
    </lineage>
</organism>
<name>A0A3S1CUK8_9CYAN</name>
<evidence type="ECO:0000256" key="4">
    <source>
        <dbReference type="SAM" id="Phobius"/>
    </source>
</evidence>
<reference evidence="6" key="1">
    <citation type="submission" date="2018-12" db="EMBL/GenBank/DDBJ databases">
        <authorList>
            <person name="Will S."/>
            <person name="Neumann-Schaal M."/>
            <person name="Henke P."/>
        </authorList>
    </citation>
    <scope>NUCLEOTIDE SEQUENCE</scope>
    <source>
        <strain evidence="6">PCC 7102</strain>
    </source>
</reference>
<comment type="caution">
    <text evidence="6">The sequence shown here is derived from an EMBL/GenBank/DDBJ whole genome shotgun (WGS) entry which is preliminary data.</text>
</comment>
<dbReference type="EMBL" id="RSCL01000029">
    <property type="protein sequence ID" value="RUS98512.1"/>
    <property type="molecule type" value="Genomic_DNA"/>
</dbReference>
<keyword evidence="4" id="KW-1133">Transmembrane helix</keyword>
<dbReference type="CDD" id="cd02525">
    <property type="entry name" value="Succinoglycan_BP_ExoA"/>
    <property type="match status" value="1"/>
</dbReference>